<feature type="compositionally biased region" description="Polar residues" evidence="1">
    <location>
        <begin position="176"/>
        <end position="187"/>
    </location>
</feature>
<comment type="caution">
    <text evidence="2">The sequence shown here is derived from an EMBL/GenBank/DDBJ whole genome shotgun (WGS) entry which is preliminary data.</text>
</comment>
<feature type="compositionally biased region" description="Polar residues" evidence="1">
    <location>
        <begin position="262"/>
        <end position="277"/>
    </location>
</feature>
<dbReference type="GeneID" id="54780112"/>
<evidence type="ECO:0000313" key="2">
    <source>
        <dbReference type="EMBL" id="KAA8905514.1"/>
    </source>
</evidence>
<gene>
    <name evidence="2" type="ORF">DIURU_001459</name>
</gene>
<dbReference type="Proteomes" id="UP000449547">
    <property type="component" value="Unassembled WGS sequence"/>
</dbReference>
<evidence type="ECO:0000256" key="1">
    <source>
        <dbReference type="SAM" id="MobiDB-lite"/>
    </source>
</evidence>
<feature type="region of interest" description="Disordered" evidence="1">
    <location>
        <begin position="132"/>
        <end position="277"/>
    </location>
</feature>
<protein>
    <submittedName>
        <fullName evidence="2">Uncharacterized protein</fullName>
    </submittedName>
</protein>
<sequence>MEENVNPSYSREAPLHEETNDNDHEADNNKHLWTTRAAAAENSVDILDSVTITDAERFHSISRHFADPLVFEPKHSPTPSSTPGSFFEQWFQADPANAEAFSSPASQQAGQARTARATLDIYSPLNWDTPTPVGRVPISSFGEHRHQSPPSSPLVPSAPVQQTHPVQRLWAPSPPSSDTRQDTPIPTVSSVFGGVGQVSQSTFTSPQLPKVKEEPEEEPNDFQVYESHSPSDELQVPVSQPPKPSISAHRPKEPTPQLPTPGVSTTLNKGSSVETGTTRGNRLRNLVLAKIPKPYKCPSPRCGVNHEYAKISHFRRHLYTHFEFATLKVTRLTHLSSMDDSVGVCECGLYLTGLDWLAHIFSGCSVYTPVMVKSEAKSPSST</sequence>
<organism evidence="2 3">
    <name type="scientific">Diutina rugosa</name>
    <name type="common">Yeast</name>
    <name type="synonym">Candida rugosa</name>
    <dbReference type="NCBI Taxonomy" id="5481"/>
    <lineage>
        <taxon>Eukaryota</taxon>
        <taxon>Fungi</taxon>
        <taxon>Dikarya</taxon>
        <taxon>Ascomycota</taxon>
        <taxon>Saccharomycotina</taxon>
        <taxon>Pichiomycetes</taxon>
        <taxon>Debaryomycetaceae</taxon>
        <taxon>Diutina</taxon>
    </lineage>
</organism>
<name>A0A642UUJ0_DIURU</name>
<feature type="compositionally biased region" description="Basic and acidic residues" evidence="1">
    <location>
        <begin position="13"/>
        <end position="30"/>
    </location>
</feature>
<keyword evidence="3" id="KW-1185">Reference proteome</keyword>
<feature type="compositionally biased region" description="Low complexity" evidence="1">
    <location>
        <begin position="188"/>
        <end position="201"/>
    </location>
</feature>
<dbReference type="EMBL" id="SWFT01000046">
    <property type="protein sequence ID" value="KAA8905514.1"/>
    <property type="molecule type" value="Genomic_DNA"/>
</dbReference>
<proteinExistence type="predicted"/>
<dbReference type="AlphaFoldDB" id="A0A642UUJ0"/>
<dbReference type="RefSeq" id="XP_034013738.1">
    <property type="nucleotide sequence ID" value="XM_034154004.1"/>
</dbReference>
<accession>A0A642UUJ0</accession>
<feature type="region of interest" description="Disordered" evidence="1">
    <location>
        <begin position="1"/>
        <end position="32"/>
    </location>
</feature>
<reference evidence="2 3" key="1">
    <citation type="submission" date="2019-07" db="EMBL/GenBank/DDBJ databases">
        <title>Genome assembly of two rare yeast pathogens: Diutina rugosa and Trichomonascus ciferrii.</title>
        <authorList>
            <person name="Mixao V."/>
            <person name="Saus E."/>
            <person name="Hansen A."/>
            <person name="Lass-Flor C."/>
            <person name="Gabaldon T."/>
        </authorList>
    </citation>
    <scope>NUCLEOTIDE SEQUENCE [LARGE SCALE GENOMIC DNA]</scope>
    <source>
        <strain evidence="2 3">CBS 613</strain>
    </source>
</reference>
<evidence type="ECO:0000313" key="3">
    <source>
        <dbReference type="Proteomes" id="UP000449547"/>
    </source>
</evidence>
<dbReference type="VEuPathDB" id="FungiDB:DIURU_001459"/>